<comment type="caution">
    <text evidence="2">The sequence shown here is derived from an EMBL/GenBank/DDBJ whole genome shotgun (WGS) entry which is preliminary data.</text>
</comment>
<dbReference type="PANTHER" id="PTHR38116">
    <property type="entry name" value="CHROMOSOME 7, WHOLE GENOME SHOTGUN SEQUENCE"/>
    <property type="match status" value="1"/>
</dbReference>
<dbReference type="Proteomes" id="UP000015100">
    <property type="component" value="Unassembled WGS sequence"/>
</dbReference>
<dbReference type="EMBL" id="AQGS01000406">
    <property type="protein sequence ID" value="EPS40353.1"/>
    <property type="molecule type" value="Genomic_DNA"/>
</dbReference>
<dbReference type="PANTHER" id="PTHR38116:SF5">
    <property type="entry name" value="BZIP DOMAIN-CONTAINING PROTEIN"/>
    <property type="match status" value="1"/>
</dbReference>
<reference evidence="3" key="2">
    <citation type="submission" date="2013-04" db="EMBL/GenBank/DDBJ databases">
        <title>Genomic mechanisms accounting for the adaptation to parasitism in nematode-trapping fungi.</title>
        <authorList>
            <person name="Ahren D.G."/>
        </authorList>
    </citation>
    <scope>NUCLEOTIDE SEQUENCE [LARGE SCALE GENOMIC DNA]</scope>
    <source>
        <strain evidence="3">CBS 200.50</strain>
    </source>
</reference>
<accession>S8BLR8</accession>
<feature type="region of interest" description="Disordered" evidence="1">
    <location>
        <begin position="59"/>
        <end position="84"/>
    </location>
</feature>
<dbReference type="Pfam" id="PF11905">
    <property type="entry name" value="DUF3425"/>
    <property type="match status" value="1"/>
</dbReference>
<dbReference type="OMA" id="IMAQYEA"/>
<dbReference type="Gene3D" id="1.20.5.170">
    <property type="match status" value="1"/>
</dbReference>
<name>S8BLR8_DACHA</name>
<gene>
    <name evidence="2" type="ORF">H072_5852</name>
</gene>
<protein>
    <recommendedName>
        <fullName evidence="4">BZIP domain-containing protein</fullName>
    </recommendedName>
</protein>
<dbReference type="OrthoDB" id="2245989at2759"/>
<dbReference type="InterPro" id="IPR021833">
    <property type="entry name" value="DUF3425"/>
</dbReference>
<evidence type="ECO:0000256" key="1">
    <source>
        <dbReference type="SAM" id="MobiDB-lite"/>
    </source>
</evidence>
<dbReference type="CDD" id="cd14688">
    <property type="entry name" value="bZIP_YAP"/>
    <property type="match status" value="1"/>
</dbReference>
<keyword evidence="3" id="KW-1185">Reference proteome</keyword>
<dbReference type="HOGENOM" id="CLU_033726_0_0_1"/>
<organism evidence="2 3">
    <name type="scientific">Dactylellina haptotyla (strain CBS 200.50)</name>
    <name type="common">Nematode-trapping fungus</name>
    <name type="synonym">Monacrosporium haptotylum</name>
    <dbReference type="NCBI Taxonomy" id="1284197"/>
    <lineage>
        <taxon>Eukaryota</taxon>
        <taxon>Fungi</taxon>
        <taxon>Dikarya</taxon>
        <taxon>Ascomycota</taxon>
        <taxon>Pezizomycotina</taxon>
        <taxon>Orbiliomycetes</taxon>
        <taxon>Orbiliales</taxon>
        <taxon>Orbiliaceae</taxon>
        <taxon>Dactylellina</taxon>
    </lineage>
</organism>
<evidence type="ECO:0000313" key="3">
    <source>
        <dbReference type="Proteomes" id="UP000015100"/>
    </source>
</evidence>
<dbReference type="STRING" id="1284197.S8BLR8"/>
<evidence type="ECO:0008006" key="4">
    <source>
        <dbReference type="Google" id="ProtNLM"/>
    </source>
</evidence>
<reference evidence="2 3" key="1">
    <citation type="journal article" date="2013" name="PLoS Genet.">
        <title>Genomic mechanisms accounting for the adaptation to parasitism in nematode-trapping fungi.</title>
        <authorList>
            <person name="Meerupati T."/>
            <person name="Andersson K.M."/>
            <person name="Friman E."/>
            <person name="Kumar D."/>
            <person name="Tunlid A."/>
            <person name="Ahren D."/>
        </authorList>
    </citation>
    <scope>NUCLEOTIDE SEQUENCE [LARGE SCALE GENOMIC DNA]</scope>
    <source>
        <strain evidence="2 3">CBS 200.50</strain>
    </source>
</reference>
<dbReference type="eggNOG" id="ENOG502S6JE">
    <property type="taxonomic scope" value="Eukaryota"/>
</dbReference>
<proteinExistence type="predicted"/>
<dbReference type="AlphaFoldDB" id="S8BLR8"/>
<evidence type="ECO:0000313" key="2">
    <source>
        <dbReference type="EMBL" id="EPS40353.1"/>
    </source>
</evidence>
<sequence length="299" mass="33734">MPNAPHTWGMDDDWSGITNATERRKRQNRLGQRAYRQRKHFQKFIKHDPTAAEQLGVTSGDQAQCQDDLSRNKPVAPRLGRRRGVPQQVISCRDSNQAFVLMICNDRAAEFAQRFLPDFRLCAQQLSDLSTVVHLNILNALYSNGLAVGVTYYDMTHDDGISPFNKYGPEDPRVAADATSPPGNLLPTEMQKAVVHHPWLDLIPFASMRDSIIRAAQANLLDEDELCDALYGLAGDDELTSFVVWGAAWDKENWELSTGFLKTWGWLLGDCPDVLEATNCWRERRGEAKINNTGYIEEL</sequence>